<dbReference type="GO" id="GO:0003697">
    <property type="term" value="F:single-stranded DNA binding"/>
    <property type="evidence" value="ECO:0007669"/>
    <property type="project" value="InterPro"/>
</dbReference>
<comment type="similarity">
    <text evidence="1 8">Belongs to the SOS response-associated peptidase family.</text>
</comment>
<dbReference type="GO" id="GO:0008233">
    <property type="term" value="F:peptidase activity"/>
    <property type="evidence" value="ECO:0007669"/>
    <property type="project" value="UniProtKB-KW"/>
</dbReference>
<dbReference type="SUPFAM" id="SSF143081">
    <property type="entry name" value="BB1717-like"/>
    <property type="match status" value="1"/>
</dbReference>
<evidence type="ECO:0000256" key="7">
    <source>
        <dbReference type="ARBA" id="ARBA00023239"/>
    </source>
</evidence>
<keyword evidence="4 8" id="KW-0378">Hydrolase</keyword>
<sequence>MGDRYTITASRETLTERFARDISERYQPRYNAAPTQVLPVITQGSQGMSYFFWGQLPERSNNKPIGAKLLYVQSDALINTAGGRRMLESFRCLVPADGYYDWRQVSKKGRIPHRIVRQDNGIFAIAGIWEEFEDDEGHVVHTFKMITVPSSTNLKNISTTMPLILDRQHENLWLDPNASVEDLEGLIHPPADAEFRSYTVSPRIENPDNDQPNLIKPFSPADQFGNYSLFD</sequence>
<dbReference type="PANTHER" id="PTHR13604:SF0">
    <property type="entry name" value="ABASIC SITE PROCESSING PROTEIN HMCES"/>
    <property type="match status" value="1"/>
</dbReference>
<dbReference type="GO" id="GO:0006508">
    <property type="term" value="P:proteolysis"/>
    <property type="evidence" value="ECO:0007669"/>
    <property type="project" value="UniProtKB-KW"/>
</dbReference>
<proteinExistence type="inferred from homology"/>
<protein>
    <recommendedName>
        <fullName evidence="8">Abasic site processing protein</fullName>
        <ecNumber evidence="8">3.4.-.-</ecNumber>
    </recommendedName>
</protein>
<dbReference type="Gene3D" id="3.90.1680.10">
    <property type="entry name" value="SOS response associated peptidase-like"/>
    <property type="match status" value="1"/>
</dbReference>
<keyword evidence="7" id="KW-0456">Lyase</keyword>
<dbReference type="AlphaFoldDB" id="A0A9X1KVC7"/>
<dbReference type="Pfam" id="PF02586">
    <property type="entry name" value="SRAP"/>
    <property type="match status" value="1"/>
</dbReference>
<dbReference type="InterPro" id="IPR003738">
    <property type="entry name" value="SRAP"/>
</dbReference>
<keyword evidence="3" id="KW-0227">DNA damage</keyword>
<accession>A0A9X1KVC7</accession>
<evidence type="ECO:0000313" key="10">
    <source>
        <dbReference type="Proteomes" id="UP001139409"/>
    </source>
</evidence>
<evidence type="ECO:0000256" key="3">
    <source>
        <dbReference type="ARBA" id="ARBA00022763"/>
    </source>
</evidence>
<dbReference type="Proteomes" id="UP001139409">
    <property type="component" value="Unassembled WGS sequence"/>
</dbReference>
<evidence type="ECO:0000256" key="5">
    <source>
        <dbReference type="ARBA" id="ARBA00023124"/>
    </source>
</evidence>
<dbReference type="GO" id="GO:0016829">
    <property type="term" value="F:lyase activity"/>
    <property type="evidence" value="ECO:0007669"/>
    <property type="project" value="UniProtKB-KW"/>
</dbReference>
<evidence type="ECO:0000256" key="1">
    <source>
        <dbReference type="ARBA" id="ARBA00008136"/>
    </source>
</evidence>
<evidence type="ECO:0000256" key="2">
    <source>
        <dbReference type="ARBA" id="ARBA00022670"/>
    </source>
</evidence>
<reference evidence="9" key="1">
    <citation type="submission" date="2021-09" db="EMBL/GenBank/DDBJ databases">
        <title>Fulvivirga sp. isolated from coastal sediment.</title>
        <authorList>
            <person name="Yu H."/>
        </authorList>
    </citation>
    <scope>NUCLEOTIDE SEQUENCE</scope>
    <source>
        <strain evidence="9">1062</strain>
    </source>
</reference>
<dbReference type="GO" id="GO:0106300">
    <property type="term" value="P:protein-DNA covalent cross-linking repair"/>
    <property type="evidence" value="ECO:0007669"/>
    <property type="project" value="InterPro"/>
</dbReference>
<gene>
    <name evidence="9" type="ORF">LDX50_01970</name>
</gene>
<dbReference type="RefSeq" id="WP_225696724.1">
    <property type="nucleotide sequence ID" value="NZ_JAIXNE010000001.1"/>
</dbReference>
<keyword evidence="10" id="KW-1185">Reference proteome</keyword>
<dbReference type="EMBL" id="JAIXNE010000001">
    <property type="protein sequence ID" value="MCA6073610.1"/>
    <property type="molecule type" value="Genomic_DNA"/>
</dbReference>
<dbReference type="PANTHER" id="PTHR13604">
    <property type="entry name" value="DC12-RELATED"/>
    <property type="match status" value="1"/>
</dbReference>
<organism evidence="9 10">
    <name type="scientific">Fulvivirga sedimenti</name>
    <dbReference type="NCBI Taxonomy" id="2879465"/>
    <lineage>
        <taxon>Bacteria</taxon>
        <taxon>Pseudomonadati</taxon>
        <taxon>Bacteroidota</taxon>
        <taxon>Cytophagia</taxon>
        <taxon>Cytophagales</taxon>
        <taxon>Fulvivirgaceae</taxon>
        <taxon>Fulvivirga</taxon>
    </lineage>
</organism>
<evidence type="ECO:0000256" key="6">
    <source>
        <dbReference type="ARBA" id="ARBA00023125"/>
    </source>
</evidence>
<evidence type="ECO:0000313" key="9">
    <source>
        <dbReference type="EMBL" id="MCA6073610.1"/>
    </source>
</evidence>
<keyword evidence="5" id="KW-0190">Covalent protein-DNA linkage</keyword>
<keyword evidence="2 8" id="KW-0645">Protease</keyword>
<evidence type="ECO:0000256" key="4">
    <source>
        <dbReference type="ARBA" id="ARBA00022801"/>
    </source>
</evidence>
<comment type="caution">
    <text evidence="9">The sequence shown here is derived from an EMBL/GenBank/DDBJ whole genome shotgun (WGS) entry which is preliminary data.</text>
</comment>
<dbReference type="InterPro" id="IPR036590">
    <property type="entry name" value="SRAP-like"/>
</dbReference>
<evidence type="ECO:0000256" key="8">
    <source>
        <dbReference type="RuleBase" id="RU364100"/>
    </source>
</evidence>
<name>A0A9X1KVC7_9BACT</name>
<keyword evidence="6" id="KW-0238">DNA-binding</keyword>
<dbReference type="EC" id="3.4.-.-" evidence="8"/>